<feature type="transmembrane region" description="Helical" evidence="2">
    <location>
        <begin position="264"/>
        <end position="285"/>
    </location>
</feature>
<evidence type="ECO:0000313" key="5">
    <source>
        <dbReference type="Proteomes" id="UP000627205"/>
    </source>
</evidence>
<name>A0A8J3AWX2_9BURK</name>
<dbReference type="InterPro" id="IPR011723">
    <property type="entry name" value="Znf/thioredoxin_put"/>
</dbReference>
<sequence length="417" mass="46390">MALATKCPHCQTTFRVAHDQLKLRAGLVRCGHCKEIFNGIEHLLPPEKPGAKSEVAPAASVSSIPAAEVTSQTMAEQIPDAAPQSAQDEIEEEKYESVEDEPAADESATDDTQEASSPEETAVVAPPPASRLAFEIPSHFEREFPAAAKDDAPVDPLQRMTLMDFAADTDEDGKEVDGEQQYSRAEAGASTFDPHAPDELDEAIEDLQRKPWRRSIRNKNKAQQEEKNDALDEDEEETHEAAEEEPSFIRHGRRRQRLGRKLRNFLIAGSCILFITAILQGIYVFRNQLGGLFPQVKPLLMQACDAVGCNISLPAQISAVSIESSELQTIENNGDMFVLTTLLRNNSTTPQEWPHIELTLNDGNEKPLLRRVFRPSDYVANEEIRQGFAASSERTTRIAFQLEQVKASGYRVYLFYP</sequence>
<keyword evidence="2" id="KW-0812">Transmembrane</keyword>
<dbReference type="AlphaFoldDB" id="A0A8J3AWX2"/>
<evidence type="ECO:0000256" key="2">
    <source>
        <dbReference type="SAM" id="Phobius"/>
    </source>
</evidence>
<reference evidence="4" key="2">
    <citation type="submission" date="2020-09" db="EMBL/GenBank/DDBJ databases">
        <authorList>
            <person name="Sun Q."/>
            <person name="Sedlacek I."/>
        </authorList>
    </citation>
    <scope>NUCLEOTIDE SEQUENCE</scope>
    <source>
        <strain evidence="4">CCM 7664</strain>
    </source>
</reference>
<feature type="region of interest" description="Disordered" evidence="1">
    <location>
        <begin position="215"/>
        <end position="250"/>
    </location>
</feature>
<dbReference type="InterPro" id="IPR021834">
    <property type="entry name" value="DUF3426"/>
</dbReference>
<comment type="caution">
    <text evidence="4">The sequence shown here is derived from an EMBL/GenBank/DDBJ whole genome shotgun (WGS) entry which is preliminary data.</text>
</comment>
<protein>
    <submittedName>
        <fullName evidence="4">Membrane protein</fullName>
    </submittedName>
</protein>
<evidence type="ECO:0000313" key="4">
    <source>
        <dbReference type="EMBL" id="GGI53636.1"/>
    </source>
</evidence>
<dbReference type="Proteomes" id="UP000627205">
    <property type="component" value="Unassembled WGS sequence"/>
</dbReference>
<feature type="domain" description="Zinc finger/thioredoxin putative" evidence="3">
    <location>
        <begin position="3"/>
        <end position="38"/>
    </location>
</feature>
<dbReference type="Pfam" id="PF11906">
    <property type="entry name" value="DUF3426"/>
    <property type="match status" value="1"/>
</dbReference>
<reference evidence="4" key="1">
    <citation type="journal article" date="2014" name="Int. J. Syst. Evol. Microbiol.">
        <title>Complete genome sequence of Corynebacterium casei LMG S-19264T (=DSM 44701T), isolated from a smear-ripened cheese.</title>
        <authorList>
            <consortium name="US DOE Joint Genome Institute (JGI-PGF)"/>
            <person name="Walter F."/>
            <person name="Albersmeier A."/>
            <person name="Kalinowski J."/>
            <person name="Ruckert C."/>
        </authorList>
    </citation>
    <scope>NUCLEOTIDE SEQUENCE</scope>
    <source>
        <strain evidence="4">CCM 7664</strain>
    </source>
</reference>
<dbReference type="RefSeq" id="WP_188419674.1">
    <property type="nucleotide sequence ID" value="NZ_BMDP01000001.1"/>
</dbReference>
<feature type="region of interest" description="Disordered" evidence="1">
    <location>
        <begin position="169"/>
        <end position="197"/>
    </location>
</feature>
<dbReference type="Pfam" id="PF13719">
    <property type="entry name" value="Zn_ribbon_5"/>
    <property type="match status" value="1"/>
</dbReference>
<feature type="region of interest" description="Disordered" evidence="1">
    <location>
        <begin position="48"/>
        <end position="128"/>
    </location>
</feature>
<gene>
    <name evidence="4" type="ORF">GCM10011430_08100</name>
</gene>
<organism evidence="4 5">
    <name type="scientific">Oxalicibacterium solurbis</name>
    <dbReference type="NCBI Taxonomy" id="69280"/>
    <lineage>
        <taxon>Bacteria</taxon>
        <taxon>Pseudomonadati</taxon>
        <taxon>Pseudomonadota</taxon>
        <taxon>Betaproteobacteria</taxon>
        <taxon>Burkholderiales</taxon>
        <taxon>Oxalobacteraceae</taxon>
        <taxon>Oxalicibacterium</taxon>
    </lineage>
</organism>
<evidence type="ECO:0000256" key="1">
    <source>
        <dbReference type="SAM" id="MobiDB-lite"/>
    </source>
</evidence>
<feature type="compositionally biased region" description="Acidic residues" evidence="1">
    <location>
        <begin position="88"/>
        <end position="113"/>
    </location>
</feature>
<evidence type="ECO:0000259" key="3">
    <source>
        <dbReference type="Pfam" id="PF13719"/>
    </source>
</evidence>
<accession>A0A8J3AWX2</accession>
<keyword evidence="2" id="KW-1133">Transmembrane helix</keyword>
<proteinExistence type="predicted"/>
<feature type="compositionally biased region" description="Acidic residues" evidence="1">
    <location>
        <begin position="231"/>
        <end position="246"/>
    </location>
</feature>
<keyword evidence="5" id="KW-1185">Reference proteome</keyword>
<keyword evidence="2" id="KW-0472">Membrane</keyword>
<dbReference type="EMBL" id="BMDP01000001">
    <property type="protein sequence ID" value="GGI53636.1"/>
    <property type="molecule type" value="Genomic_DNA"/>
</dbReference>
<dbReference type="NCBIfam" id="TIGR02098">
    <property type="entry name" value="MJ0042_CXXC"/>
    <property type="match status" value="1"/>
</dbReference>
<feature type="compositionally biased region" description="Low complexity" evidence="1">
    <location>
        <begin position="52"/>
        <end position="69"/>
    </location>
</feature>